<reference evidence="3" key="1">
    <citation type="journal article" date="2019" name="Int. J. Syst. Evol. Microbiol.">
        <title>The Global Catalogue of Microorganisms (GCM) 10K type strain sequencing project: providing services to taxonomists for standard genome sequencing and annotation.</title>
        <authorList>
            <consortium name="The Broad Institute Genomics Platform"/>
            <consortium name="The Broad Institute Genome Sequencing Center for Infectious Disease"/>
            <person name="Wu L."/>
            <person name="Ma J."/>
        </authorList>
    </citation>
    <scope>NUCLEOTIDE SEQUENCE [LARGE SCALE GENOMIC DNA]</scope>
    <source>
        <strain evidence="3">KCTC 52644</strain>
    </source>
</reference>
<keyword evidence="3" id="KW-1185">Reference proteome</keyword>
<comment type="caution">
    <text evidence="2">The sequence shown here is derived from an EMBL/GenBank/DDBJ whole genome shotgun (WGS) entry which is preliminary data.</text>
</comment>
<proteinExistence type="predicted"/>
<dbReference type="Proteomes" id="UP001597549">
    <property type="component" value="Unassembled WGS sequence"/>
</dbReference>
<evidence type="ECO:0000259" key="1">
    <source>
        <dbReference type="Pfam" id="PF09537"/>
    </source>
</evidence>
<dbReference type="InterPro" id="IPR011971">
    <property type="entry name" value="CHP02284"/>
</dbReference>
<dbReference type="InterPro" id="IPR012347">
    <property type="entry name" value="Ferritin-like"/>
</dbReference>
<sequence length="147" mass="16391">METQKTISILDNLIVVLEDGREGYLNASQNTENANLKSEFLTFSRERSLLVVELQDEINKLGKSTDSESGALGALHRVWIDFKSLLTGHDTTAIIEACITGEDYAIERYQEALKNDDLLTSLRPIIVSQLASIEMCKAKIKAMESIQ</sequence>
<dbReference type="NCBIfam" id="TIGR02284">
    <property type="entry name" value="PA2169 family four-helix-bundle protein"/>
    <property type="match status" value="1"/>
</dbReference>
<evidence type="ECO:0000313" key="3">
    <source>
        <dbReference type="Proteomes" id="UP001597549"/>
    </source>
</evidence>
<dbReference type="InterPro" id="IPR019052">
    <property type="entry name" value="DUF2383"/>
</dbReference>
<dbReference type="PIRSF" id="PIRSF029477">
    <property type="entry name" value="UCP029477"/>
    <property type="match status" value="1"/>
</dbReference>
<feature type="domain" description="DUF2383" evidence="1">
    <location>
        <begin position="6"/>
        <end position="114"/>
    </location>
</feature>
<dbReference type="InterPro" id="IPR009078">
    <property type="entry name" value="Ferritin-like_SF"/>
</dbReference>
<gene>
    <name evidence="2" type="ORF">ACFSX9_11870</name>
</gene>
<dbReference type="SUPFAM" id="SSF47240">
    <property type="entry name" value="Ferritin-like"/>
    <property type="match status" value="1"/>
</dbReference>
<protein>
    <submittedName>
        <fullName evidence="2">PA2169 family four-helix-bundle protein</fullName>
    </submittedName>
</protein>
<dbReference type="RefSeq" id="WP_379807927.1">
    <property type="nucleotide sequence ID" value="NZ_JBHUOL010000018.1"/>
</dbReference>
<dbReference type="EMBL" id="JBHUOL010000018">
    <property type="protein sequence ID" value="MFD2909426.1"/>
    <property type="molecule type" value="Genomic_DNA"/>
</dbReference>
<accession>A0ABW5ZBF9</accession>
<dbReference type="Gene3D" id="1.20.1260.10">
    <property type="match status" value="1"/>
</dbReference>
<evidence type="ECO:0000313" key="2">
    <source>
        <dbReference type="EMBL" id="MFD2909426.1"/>
    </source>
</evidence>
<organism evidence="2 3">
    <name type="scientific">Flavobacterium ardleyense</name>
    <dbReference type="NCBI Taxonomy" id="2038737"/>
    <lineage>
        <taxon>Bacteria</taxon>
        <taxon>Pseudomonadati</taxon>
        <taxon>Bacteroidota</taxon>
        <taxon>Flavobacteriia</taxon>
        <taxon>Flavobacteriales</taxon>
        <taxon>Flavobacteriaceae</taxon>
        <taxon>Flavobacterium</taxon>
    </lineage>
</organism>
<dbReference type="Pfam" id="PF09537">
    <property type="entry name" value="DUF2383"/>
    <property type="match status" value="1"/>
</dbReference>
<name>A0ABW5ZBF9_9FLAO</name>
<dbReference type="InterPro" id="IPR016920">
    <property type="entry name" value="UCP029477"/>
</dbReference>